<reference evidence="1 2" key="1">
    <citation type="submission" date="2019-02" db="EMBL/GenBank/DDBJ databases">
        <title>Deep-cultivation of Planctomycetes and their phenomic and genomic characterization uncovers novel biology.</title>
        <authorList>
            <person name="Wiegand S."/>
            <person name="Jogler M."/>
            <person name="Boedeker C."/>
            <person name="Pinto D."/>
            <person name="Vollmers J."/>
            <person name="Rivas-Marin E."/>
            <person name="Kohn T."/>
            <person name="Peeters S.H."/>
            <person name="Heuer A."/>
            <person name="Rast P."/>
            <person name="Oberbeckmann S."/>
            <person name="Bunk B."/>
            <person name="Jeske O."/>
            <person name="Meyerdierks A."/>
            <person name="Storesund J.E."/>
            <person name="Kallscheuer N."/>
            <person name="Luecker S."/>
            <person name="Lage O.M."/>
            <person name="Pohl T."/>
            <person name="Merkel B.J."/>
            <person name="Hornburger P."/>
            <person name="Mueller R.-W."/>
            <person name="Bruemmer F."/>
            <person name="Labrenz M."/>
            <person name="Spormann A.M."/>
            <person name="Op den Camp H."/>
            <person name="Overmann J."/>
            <person name="Amann R."/>
            <person name="Jetten M.S.M."/>
            <person name="Mascher T."/>
            <person name="Medema M.H."/>
            <person name="Devos D.P."/>
            <person name="Kaster A.-K."/>
            <person name="Ovreas L."/>
            <person name="Rohde M."/>
            <person name="Galperin M.Y."/>
            <person name="Jogler C."/>
        </authorList>
    </citation>
    <scope>NUCLEOTIDE SEQUENCE [LARGE SCALE GENOMIC DNA]</scope>
    <source>
        <strain evidence="1 2">I41</strain>
    </source>
</reference>
<dbReference type="KEGG" id="llh:I41_13790"/>
<dbReference type="RefSeq" id="WP_145431800.1">
    <property type="nucleotide sequence ID" value="NZ_CP036339.1"/>
</dbReference>
<proteinExistence type="predicted"/>
<dbReference type="Proteomes" id="UP000317909">
    <property type="component" value="Chromosome"/>
</dbReference>
<gene>
    <name evidence="1" type="ORF">I41_13790</name>
</gene>
<accession>A0A517TV13</accession>
<evidence type="ECO:0000313" key="2">
    <source>
        <dbReference type="Proteomes" id="UP000317909"/>
    </source>
</evidence>
<organism evidence="1 2">
    <name type="scientific">Lacipirellula limnantheis</name>
    <dbReference type="NCBI Taxonomy" id="2528024"/>
    <lineage>
        <taxon>Bacteria</taxon>
        <taxon>Pseudomonadati</taxon>
        <taxon>Planctomycetota</taxon>
        <taxon>Planctomycetia</taxon>
        <taxon>Pirellulales</taxon>
        <taxon>Lacipirellulaceae</taxon>
        <taxon>Lacipirellula</taxon>
    </lineage>
</organism>
<name>A0A517TV13_9BACT</name>
<evidence type="ECO:0000313" key="1">
    <source>
        <dbReference type="EMBL" id="QDT72209.1"/>
    </source>
</evidence>
<keyword evidence="2" id="KW-1185">Reference proteome</keyword>
<sequence>MATTYSAQATITAGIQGLYDRNDEINTTRTQVDNVLKFQFLDTGPNLIDLIFARNRAVAGTVSLGGTSAFVDEYGVSRGFSKIQGLIIANKATGVGDSVTVDSTNFSGVQDGTVIPPGGCLLVTAPGSGWTIINTSNIAISGSGTINVDIFAVGYSNIEGGS</sequence>
<protein>
    <submittedName>
        <fullName evidence="1">Uncharacterized protein</fullName>
    </submittedName>
</protein>
<dbReference type="EMBL" id="CP036339">
    <property type="protein sequence ID" value="QDT72209.1"/>
    <property type="molecule type" value="Genomic_DNA"/>
</dbReference>
<dbReference type="AlphaFoldDB" id="A0A517TV13"/>